<protein>
    <submittedName>
        <fullName evidence="1">Uncharacterized phage protein</fullName>
    </submittedName>
</protein>
<dbReference type="NCBIfam" id="TIGR02215">
    <property type="entry name" value="phage_chp_gp8"/>
    <property type="match status" value="1"/>
</dbReference>
<organism evidence="1 2">
    <name type="scientific">Ketogulonicigenium vulgare (strain WSH-001)</name>
    <dbReference type="NCBI Taxonomy" id="759362"/>
    <lineage>
        <taxon>Bacteria</taxon>
        <taxon>Pseudomonadati</taxon>
        <taxon>Pseudomonadota</taxon>
        <taxon>Alphaproteobacteria</taxon>
        <taxon>Rhodobacterales</taxon>
        <taxon>Roseobacteraceae</taxon>
        <taxon>Ketogulonicigenium</taxon>
    </lineage>
</organism>
<name>F9YA02_KETVW</name>
<dbReference type="RefSeq" id="WP_013384771.1">
    <property type="nucleotide sequence ID" value="NC_017384.1"/>
</dbReference>
<reference evidence="1 2" key="1">
    <citation type="journal article" date="2011" name="J. Bacteriol.">
        <title>Complete genome sequence of the industrial strain Ketogulonicigenium vulgare WSH-001.</title>
        <authorList>
            <person name="Liu L."/>
            <person name="Li Y."/>
            <person name="Zhang J."/>
            <person name="Zhou Z."/>
            <person name="Liu J."/>
            <person name="Li X."/>
            <person name="Zhou J."/>
            <person name="Du G."/>
            <person name="Wang L."/>
            <person name="Chen J."/>
        </authorList>
    </citation>
    <scope>NUCLEOTIDE SEQUENCE [LARGE SCALE GENOMIC DNA]</scope>
    <source>
        <strain evidence="1 2">WSH-001</strain>
    </source>
</reference>
<dbReference type="InterPro" id="IPR011738">
    <property type="entry name" value="Phage_CHP"/>
</dbReference>
<sequence length="175" mass="18866">MDIQQTSEATGVIITLEDAKKHCRADDFGDDDALISLYIDAAVDWVQSVCQTRLERAEFTATGSRFDLGFAGYPDPEITSVGYVDDLGAAVTLDASRYALRDGRLIVYGAENVASARVVFVAGLGPGNVPARLVQAMRMLVAHWYLNREAVGAGLAQVPLGVRDMVATYRSFAFG</sequence>
<proteinExistence type="predicted"/>
<evidence type="ECO:0000313" key="2">
    <source>
        <dbReference type="Proteomes" id="UP000000692"/>
    </source>
</evidence>
<dbReference type="AlphaFoldDB" id="F9YA02"/>
<keyword evidence="2" id="KW-1185">Reference proteome</keyword>
<evidence type="ECO:0000313" key="1">
    <source>
        <dbReference type="EMBL" id="AEM41413.1"/>
    </source>
</evidence>
<dbReference type="PATRIC" id="fig|759362.5.peg.1626"/>
<dbReference type="EMBL" id="CP002018">
    <property type="protein sequence ID" value="AEM41413.1"/>
    <property type="molecule type" value="Genomic_DNA"/>
</dbReference>
<gene>
    <name evidence="1" type="ordered locus">KVU_1574</name>
</gene>
<dbReference type="Gene3D" id="1.10.3230.30">
    <property type="entry name" value="Phage gp6-like head-tail connector protein"/>
    <property type="match status" value="1"/>
</dbReference>
<dbReference type="CDD" id="cd08054">
    <property type="entry name" value="gp6"/>
    <property type="match status" value="1"/>
</dbReference>
<dbReference type="InterPro" id="IPR021146">
    <property type="entry name" value="Phage_gp6-like_head-tail"/>
</dbReference>
<dbReference type="InterPro" id="IPR006450">
    <property type="entry name" value="Phage_HK97_gp6-like"/>
</dbReference>
<dbReference type="HOGENOM" id="CLU_085951_0_1_5"/>
<dbReference type="Proteomes" id="UP000000692">
    <property type="component" value="Chromosome"/>
</dbReference>
<dbReference type="OrthoDB" id="8452228at2"/>
<dbReference type="Pfam" id="PF05135">
    <property type="entry name" value="Phage_connect_1"/>
    <property type="match status" value="1"/>
</dbReference>
<dbReference type="KEGG" id="kvl:KVU_1574"/>
<dbReference type="NCBIfam" id="TIGR01560">
    <property type="entry name" value="put_DNA_pack"/>
    <property type="match status" value="2"/>
</dbReference>
<accession>F9YA02</accession>
<dbReference type="eggNOG" id="ENOG5033KWP">
    <property type="taxonomic scope" value="Bacteria"/>
</dbReference>